<dbReference type="Proteomes" id="UP000075243">
    <property type="component" value="Unassembled WGS sequence"/>
</dbReference>
<dbReference type="InterPro" id="IPR052343">
    <property type="entry name" value="Retrotransposon-Effector_Assoc"/>
</dbReference>
<dbReference type="OMA" id="WSIIAND"/>
<evidence type="ECO:0000313" key="4">
    <source>
        <dbReference type="Proteomes" id="UP000075243"/>
    </source>
</evidence>
<dbReference type="STRING" id="3821.A0A151UFF3"/>
<dbReference type="EMBL" id="AGCT01040165">
    <property type="protein sequence ID" value="KYP78044.1"/>
    <property type="molecule type" value="Genomic_DNA"/>
</dbReference>
<comment type="caution">
    <text evidence="3">The sequence shown here is derived from an EMBL/GenBank/DDBJ whole genome shotgun (WGS) entry which is preliminary data.</text>
</comment>
<organism evidence="3 4">
    <name type="scientific">Cajanus cajan</name>
    <name type="common">Pigeon pea</name>
    <name type="synonym">Cajanus indicus</name>
    <dbReference type="NCBI Taxonomy" id="3821"/>
    <lineage>
        <taxon>Eukaryota</taxon>
        <taxon>Viridiplantae</taxon>
        <taxon>Streptophyta</taxon>
        <taxon>Embryophyta</taxon>
        <taxon>Tracheophyta</taxon>
        <taxon>Spermatophyta</taxon>
        <taxon>Magnoliopsida</taxon>
        <taxon>eudicotyledons</taxon>
        <taxon>Gunneridae</taxon>
        <taxon>Pentapetalae</taxon>
        <taxon>rosids</taxon>
        <taxon>fabids</taxon>
        <taxon>Fabales</taxon>
        <taxon>Fabaceae</taxon>
        <taxon>Papilionoideae</taxon>
        <taxon>50 kb inversion clade</taxon>
        <taxon>NPAAA clade</taxon>
        <taxon>indigoferoid/millettioid clade</taxon>
        <taxon>Phaseoleae</taxon>
        <taxon>Cajanus</taxon>
    </lineage>
</organism>
<sequence>MASAIRKQNKITTLTQPDGSTTSEPAAMGCIAHQYFQSLFTAQNGDIQRVTNLLHPRLTEADNVQLLHPFTMEEFRVALFSMYSDKSPGPDGLNPGFYKRFWDLLGHEIFHAGTQYWLQQGAFPKQLNTTNVVLIPKKDNPTSMQDLCPISLCNVIYKIISKVLANRVKVLLPKCISQEQSAFVEQRSILDNVLIAIEGDFLSLINHKI</sequence>
<keyword evidence="4" id="KW-1185">Reference proteome</keyword>
<feature type="region of interest" description="Disordered" evidence="1">
    <location>
        <begin position="1"/>
        <end position="22"/>
    </location>
</feature>
<accession>A0A151UFF3</accession>
<dbReference type="AlphaFoldDB" id="A0A151UFF3"/>
<evidence type="ECO:0000256" key="1">
    <source>
        <dbReference type="SAM" id="MobiDB-lite"/>
    </source>
</evidence>
<evidence type="ECO:0000313" key="2">
    <source>
        <dbReference type="EMBL" id="KYP78043.1"/>
    </source>
</evidence>
<reference evidence="3 4" key="1">
    <citation type="journal article" date="2012" name="Nat. Biotechnol.">
        <title>Draft genome sequence of pigeonpea (Cajanus cajan), an orphan legume crop of resource-poor farmers.</title>
        <authorList>
            <person name="Varshney R.K."/>
            <person name="Chen W."/>
            <person name="Li Y."/>
            <person name="Bharti A.K."/>
            <person name="Saxena R.K."/>
            <person name="Schlueter J.A."/>
            <person name="Donoghue M.T."/>
            <person name="Azam S."/>
            <person name="Fan G."/>
            <person name="Whaley A.M."/>
            <person name="Farmer A.D."/>
            <person name="Sheridan J."/>
            <person name="Iwata A."/>
            <person name="Tuteja R."/>
            <person name="Penmetsa R.V."/>
            <person name="Wu W."/>
            <person name="Upadhyaya H.D."/>
            <person name="Yang S.P."/>
            <person name="Shah T."/>
            <person name="Saxena K.B."/>
            <person name="Michael T."/>
            <person name="McCombie W.R."/>
            <person name="Yang B."/>
            <person name="Zhang G."/>
            <person name="Yang H."/>
            <person name="Wang J."/>
            <person name="Spillane C."/>
            <person name="Cook D.R."/>
            <person name="May G.D."/>
            <person name="Xu X."/>
            <person name="Jackson S.A."/>
        </authorList>
    </citation>
    <scope>NUCLEOTIDE SEQUENCE [LARGE SCALE GENOMIC DNA]</scope>
    <source>
        <strain evidence="4">cv. Asha</strain>
    </source>
</reference>
<protein>
    <submittedName>
        <fullName evidence="3">Transposon TX1 uncharacterized</fullName>
    </submittedName>
</protein>
<dbReference type="EMBL" id="AGCT01040165">
    <property type="protein sequence ID" value="KYP78043.1"/>
    <property type="molecule type" value="Genomic_DNA"/>
</dbReference>
<dbReference type="PANTHER" id="PTHR46890">
    <property type="entry name" value="NON-LTR RETROLELEMENT REVERSE TRANSCRIPTASE-LIKE PROTEIN-RELATED"/>
    <property type="match status" value="1"/>
</dbReference>
<feature type="compositionally biased region" description="Polar residues" evidence="1">
    <location>
        <begin position="10"/>
        <end position="22"/>
    </location>
</feature>
<dbReference type="PANTHER" id="PTHR46890:SF48">
    <property type="entry name" value="RNA-DIRECTED DNA POLYMERASE"/>
    <property type="match status" value="1"/>
</dbReference>
<name>A0A151UFF3_CAJCA</name>
<gene>
    <name evidence="2" type="ORF">KK1_047407</name>
    <name evidence="3" type="ORF">KK1_047408</name>
</gene>
<evidence type="ECO:0000313" key="3">
    <source>
        <dbReference type="EMBL" id="KYP78044.1"/>
    </source>
</evidence>
<dbReference type="Gramene" id="C.cajan_45033.t">
    <property type="protein sequence ID" value="C.cajan_45033.t.cds1"/>
    <property type="gene ID" value="C.cajan_45033"/>
</dbReference>
<proteinExistence type="predicted"/>
<dbReference type="Gramene" id="C.cajan_45032.t">
    <property type="protein sequence ID" value="C.cajan_45032.t.cds1"/>
    <property type="gene ID" value="C.cajan_45032"/>
</dbReference>